<organism evidence="7 8">
    <name type="scientific">Deinococcus lacus</name>
    <dbReference type="NCBI Taxonomy" id="392561"/>
    <lineage>
        <taxon>Bacteria</taxon>
        <taxon>Thermotogati</taxon>
        <taxon>Deinococcota</taxon>
        <taxon>Deinococci</taxon>
        <taxon>Deinococcales</taxon>
        <taxon>Deinococcaceae</taxon>
        <taxon>Deinococcus</taxon>
    </lineage>
</organism>
<keyword evidence="5" id="KW-0418">Kinase</keyword>
<evidence type="ECO:0000256" key="2">
    <source>
        <dbReference type="ARBA" id="ARBA00012438"/>
    </source>
</evidence>
<keyword evidence="3" id="KW-0597">Phosphoprotein</keyword>
<dbReference type="PANTHER" id="PTHR43304">
    <property type="entry name" value="PHYTOCHROME-LIKE PROTEIN CPH1"/>
    <property type="match status" value="1"/>
</dbReference>
<dbReference type="Proteomes" id="UP001596297">
    <property type="component" value="Unassembled WGS sequence"/>
</dbReference>
<protein>
    <recommendedName>
        <fullName evidence="2">histidine kinase</fullName>
        <ecNumber evidence="2">2.7.13.3</ecNumber>
    </recommendedName>
</protein>
<keyword evidence="8" id="KW-1185">Reference proteome</keyword>
<name>A0ABW1YA02_9DEIO</name>
<keyword evidence="4" id="KW-0808">Transferase</keyword>
<comment type="caution">
    <text evidence="7">The sequence shown here is derived from an EMBL/GenBank/DDBJ whole genome shotgun (WGS) entry which is preliminary data.</text>
</comment>
<dbReference type="RefSeq" id="WP_380082028.1">
    <property type="nucleotide sequence ID" value="NZ_JBHSWD010000001.1"/>
</dbReference>
<proteinExistence type="predicted"/>
<dbReference type="InterPro" id="IPR001610">
    <property type="entry name" value="PAC"/>
</dbReference>
<feature type="domain" description="PAC" evidence="6">
    <location>
        <begin position="251"/>
        <end position="303"/>
    </location>
</feature>
<dbReference type="InterPro" id="IPR035965">
    <property type="entry name" value="PAS-like_dom_sf"/>
</dbReference>
<dbReference type="InterPro" id="IPR000014">
    <property type="entry name" value="PAS"/>
</dbReference>
<evidence type="ECO:0000256" key="5">
    <source>
        <dbReference type="ARBA" id="ARBA00022777"/>
    </source>
</evidence>
<dbReference type="CDD" id="cd00130">
    <property type="entry name" value="PAS"/>
    <property type="match status" value="2"/>
</dbReference>
<evidence type="ECO:0000313" key="8">
    <source>
        <dbReference type="Proteomes" id="UP001596297"/>
    </source>
</evidence>
<feature type="domain" description="PAC" evidence="6">
    <location>
        <begin position="1"/>
        <end position="51"/>
    </location>
</feature>
<evidence type="ECO:0000259" key="6">
    <source>
        <dbReference type="PROSITE" id="PS50113"/>
    </source>
</evidence>
<accession>A0ABW1YA02</accession>
<sequence length="377" mass="42631">MTTPYRRQDGTFFTGEAHRSLVLGSSGEPVGLLEVVRDVTAHISTQRALQAEERRSRLALDAIPHMLWLSDATGWITYGNLEYRLHLPSGLRAQMHPADLERYDDLWEEAYAAGEGFEVDVRVNLSGYVDDLGLKEPLWRWLTVRAAPILDKQNRVTEWVSSATDNHDRLMAEQRAQLGERRYRELIESMPQIVWLMDPYGNLTYSNARWLHSVAGEGLPSAGRFESAVHPDDRADYTRLWAASLRSGQVFEAEHRLRGPGGRYRHFVSRAVPVRDESGQVTEWVGTTTDVDSQTFAESASALLVEVSDALAPRPDEVALNPQRYRDALGCLTRQLTDSAAVWLVRPADRPPGRRCRVALACTGHSHRSTRKRQFPY</sequence>
<evidence type="ECO:0000256" key="3">
    <source>
        <dbReference type="ARBA" id="ARBA00022553"/>
    </source>
</evidence>
<evidence type="ECO:0000256" key="4">
    <source>
        <dbReference type="ARBA" id="ARBA00022679"/>
    </source>
</evidence>
<dbReference type="InterPro" id="IPR013655">
    <property type="entry name" value="PAS_fold_3"/>
</dbReference>
<dbReference type="SUPFAM" id="SSF55785">
    <property type="entry name" value="PYP-like sensor domain (PAS domain)"/>
    <property type="match status" value="2"/>
</dbReference>
<dbReference type="PANTHER" id="PTHR43304:SF1">
    <property type="entry name" value="PAC DOMAIN-CONTAINING PROTEIN"/>
    <property type="match status" value="1"/>
</dbReference>
<dbReference type="Gene3D" id="3.30.450.20">
    <property type="entry name" value="PAS domain"/>
    <property type="match status" value="3"/>
</dbReference>
<dbReference type="Pfam" id="PF08447">
    <property type="entry name" value="PAS_3"/>
    <property type="match status" value="1"/>
</dbReference>
<evidence type="ECO:0000313" key="7">
    <source>
        <dbReference type="EMBL" id="MFC6591022.1"/>
    </source>
</evidence>
<evidence type="ECO:0000256" key="1">
    <source>
        <dbReference type="ARBA" id="ARBA00000085"/>
    </source>
</evidence>
<dbReference type="SMART" id="SM00086">
    <property type="entry name" value="PAC"/>
    <property type="match status" value="3"/>
</dbReference>
<dbReference type="InterPro" id="IPR052162">
    <property type="entry name" value="Sensor_kinase/Photoreceptor"/>
</dbReference>
<dbReference type="EMBL" id="JBHSWD010000001">
    <property type="protein sequence ID" value="MFC6591022.1"/>
    <property type="molecule type" value="Genomic_DNA"/>
</dbReference>
<reference evidence="8" key="1">
    <citation type="journal article" date="2019" name="Int. J. Syst. Evol. Microbiol.">
        <title>The Global Catalogue of Microorganisms (GCM) 10K type strain sequencing project: providing services to taxonomists for standard genome sequencing and annotation.</title>
        <authorList>
            <consortium name="The Broad Institute Genomics Platform"/>
            <consortium name="The Broad Institute Genome Sequencing Center for Infectious Disease"/>
            <person name="Wu L."/>
            <person name="Ma J."/>
        </authorList>
    </citation>
    <scope>NUCLEOTIDE SEQUENCE [LARGE SCALE GENOMIC DNA]</scope>
    <source>
        <strain evidence="8">CGMCC 1.15772</strain>
    </source>
</reference>
<dbReference type="InterPro" id="IPR000700">
    <property type="entry name" value="PAS-assoc_C"/>
</dbReference>
<dbReference type="EC" id="2.7.13.3" evidence="2"/>
<gene>
    <name evidence="7" type="ORF">ACFP81_02570</name>
</gene>
<dbReference type="PROSITE" id="PS50113">
    <property type="entry name" value="PAC"/>
    <property type="match status" value="2"/>
</dbReference>
<comment type="catalytic activity">
    <reaction evidence="1">
        <text>ATP + protein L-histidine = ADP + protein N-phospho-L-histidine.</text>
        <dbReference type="EC" id="2.7.13.3"/>
    </reaction>
</comment>
<dbReference type="NCBIfam" id="TIGR00229">
    <property type="entry name" value="sensory_box"/>
    <property type="match status" value="1"/>
</dbReference>